<evidence type="ECO:0000313" key="8">
    <source>
        <dbReference type="EMBL" id="CAL1396814.1"/>
    </source>
</evidence>
<dbReference type="GO" id="GO:0005886">
    <property type="term" value="C:plasma membrane"/>
    <property type="evidence" value="ECO:0007669"/>
    <property type="project" value="TreeGrafter"/>
</dbReference>
<dbReference type="AlphaFoldDB" id="A0AAV2FEW9"/>
<dbReference type="InterPro" id="IPR004813">
    <property type="entry name" value="OPT"/>
</dbReference>
<reference evidence="8 9" key="1">
    <citation type="submission" date="2024-04" db="EMBL/GenBank/DDBJ databases">
        <authorList>
            <person name="Fracassetti M."/>
        </authorList>
    </citation>
    <scope>NUCLEOTIDE SEQUENCE [LARGE SCALE GENOMIC DNA]</scope>
</reference>
<keyword evidence="5 7" id="KW-1133">Transmembrane helix</keyword>
<feature type="transmembrane region" description="Helical" evidence="7">
    <location>
        <begin position="7"/>
        <end position="27"/>
    </location>
</feature>
<dbReference type="Pfam" id="PF03169">
    <property type="entry name" value="OPT"/>
    <property type="match status" value="1"/>
</dbReference>
<gene>
    <name evidence="8" type="ORF">LTRI10_LOCUS37161</name>
</gene>
<keyword evidence="6 7" id="KW-0472">Membrane</keyword>
<dbReference type="InterPro" id="IPR045035">
    <property type="entry name" value="YSL-like"/>
</dbReference>
<evidence type="ECO:0000256" key="6">
    <source>
        <dbReference type="ARBA" id="ARBA00023136"/>
    </source>
</evidence>
<evidence type="ECO:0000256" key="1">
    <source>
        <dbReference type="ARBA" id="ARBA00004141"/>
    </source>
</evidence>
<evidence type="ECO:0000256" key="5">
    <source>
        <dbReference type="ARBA" id="ARBA00022989"/>
    </source>
</evidence>
<feature type="transmembrane region" description="Helical" evidence="7">
    <location>
        <begin position="57"/>
        <end position="76"/>
    </location>
</feature>
<name>A0AAV2FEW9_9ROSI</name>
<sequence length="88" mass="9902">MVLSQAVGMVICCFVAPLTFFMFYKAYDVGDPNSEYKAPYALIYRNMAVLGVEGFSALPHHCLLLCWVFFGFAIVVNRNSRNTNDANH</sequence>
<dbReference type="GO" id="GO:0051980">
    <property type="term" value="F:iron-nicotianamine transmembrane transporter activity"/>
    <property type="evidence" value="ECO:0007669"/>
    <property type="project" value="TreeGrafter"/>
</dbReference>
<evidence type="ECO:0000256" key="4">
    <source>
        <dbReference type="ARBA" id="ARBA00022692"/>
    </source>
</evidence>
<comment type="similarity">
    <text evidence="2">Belongs to the YSL (TC 2.A.67.2) family.</text>
</comment>
<keyword evidence="4 7" id="KW-0812">Transmembrane</keyword>
<evidence type="ECO:0000256" key="3">
    <source>
        <dbReference type="ARBA" id="ARBA00022448"/>
    </source>
</evidence>
<dbReference type="Proteomes" id="UP001497516">
    <property type="component" value="Chromosome 6"/>
</dbReference>
<evidence type="ECO:0000256" key="2">
    <source>
        <dbReference type="ARBA" id="ARBA00010276"/>
    </source>
</evidence>
<dbReference type="PANTHER" id="PTHR31645:SF4">
    <property type="entry name" value="METAL-NICOTIANAMINE TRANSPORTER YSL3"/>
    <property type="match status" value="1"/>
</dbReference>
<protein>
    <submittedName>
        <fullName evidence="8">Uncharacterized protein</fullName>
    </submittedName>
</protein>
<dbReference type="EMBL" id="OZ034819">
    <property type="protein sequence ID" value="CAL1396814.1"/>
    <property type="molecule type" value="Genomic_DNA"/>
</dbReference>
<comment type="subcellular location">
    <subcellularLocation>
        <location evidence="1">Membrane</location>
        <topology evidence="1">Multi-pass membrane protein</topology>
    </subcellularLocation>
</comment>
<keyword evidence="9" id="KW-1185">Reference proteome</keyword>
<keyword evidence="3" id="KW-0813">Transport</keyword>
<dbReference type="GO" id="GO:0010039">
    <property type="term" value="P:response to iron ion"/>
    <property type="evidence" value="ECO:0007669"/>
    <property type="project" value="TreeGrafter"/>
</dbReference>
<evidence type="ECO:0000256" key="7">
    <source>
        <dbReference type="SAM" id="Phobius"/>
    </source>
</evidence>
<dbReference type="PANTHER" id="PTHR31645">
    <property type="entry name" value="OLIGOPEPTIDE TRANSPORTER YGL114W-RELATED"/>
    <property type="match status" value="1"/>
</dbReference>
<proteinExistence type="inferred from homology"/>
<organism evidence="8 9">
    <name type="scientific">Linum trigynum</name>
    <dbReference type="NCBI Taxonomy" id="586398"/>
    <lineage>
        <taxon>Eukaryota</taxon>
        <taxon>Viridiplantae</taxon>
        <taxon>Streptophyta</taxon>
        <taxon>Embryophyta</taxon>
        <taxon>Tracheophyta</taxon>
        <taxon>Spermatophyta</taxon>
        <taxon>Magnoliopsida</taxon>
        <taxon>eudicotyledons</taxon>
        <taxon>Gunneridae</taxon>
        <taxon>Pentapetalae</taxon>
        <taxon>rosids</taxon>
        <taxon>fabids</taxon>
        <taxon>Malpighiales</taxon>
        <taxon>Linaceae</taxon>
        <taxon>Linum</taxon>
    </lineage>
</organism>
<dbReference type="GO" id="GO:0035673">
    <property type="term" value="F:oligopeptide transmembrane transporter activity"/>
    <property type="evidence" value="ECO:0007669"/>
    <property type="project" value="InterPro"/>
</dbReference>
<dbReference type="GO" id="GO:0048316">
    <property type="term" value="P:seed development"/>
    <property type="evidence" value="ECO:0007669"/>
    <property type="project" value="TreeGrafter"/>
</dbReference>
<accession>A0AAV2FEW9</accession>
<evidence type="ECO:0000313" key="9">
    <source>
        <dbReference type="Proteomes" id="UP001497516"/>
    </source>
</evidence>